<dbReference type="PANTHER" id="PTHR37464">
    <property type="entry name" value="BLL2463 PROTEIN"/>
    <property type="match status" value="1"/>
</dbReference>
<feature type="compositionally biased region" description="Pro residues" evidence="1">
    <location>
        <begin position="330"/>
        <end position="348"/>
    </location>
</feature>
<evidence type="ECO:0008006" key="4">
    <source>
        <dbReference type="Google" id="ProtNLM"/>
    </source>
</evidence>
<name>H7GEQ0_9DEIN</name>
<reference evidence="2 3" key="1">
    <citation type="journal article" date="2012" name="J. Bacteriol.">
        <title>Draft genome sequence of Thermus sp. strain RL, isolated from a hot water spring located atop the Himalayan ranges at Manikaran, India.</title>
        <authorList>
            <person name="Dwivedi V."/>
            <person name="Sangwan N."/>
            <person name="Nigam A."/>
            <person name="Garg N."/>
            <person name="Niharika N."/>
            <person name="Khurana P."/>
            <person name="Khurana J.P."/>
            <person name="Lal R."/>
        </authorList>
    </citation>
    <scope>NUCLEOTIDE SEQUENCE [LARGE SCALE GENOMIC DNA]</scope>
    <source>
        <strain evidence="2 3">RL</strain>
    </source>
</reference>
<dbReference type="PANTHER" id="PTHR37464:SF1">
    <property type="entry name" value="BLL2463 PROTEIN"/>
    <property type="match status" value="1"/>
</dbReference>
<protein>
    <recommendedName>
        <fullName evidence="4">VWA domain-containing protein</fullName>
    </recommendedName>
</protein>
<evidence type="ECO:0000313" key="3">
    <source>
        <dbReference type="Proteomes" id="UP000053186"/>
    </source>
</evidence>
<dbReference type="InterPro" id="IPR036465">
    <property type="entry name" value="vWFA_dom_sf"/>
</dbReference>
<evidence type="ECO:0000256" key="1">
    <source>
        <dbReference type="SAM" id="MobiDB-lite"/>
    </source>
</evidence>
<sequence>MLWLLLPVLLWVYLLYRARRPKARPWAGVWLWKRGRARRFRPRLDLRLLFLLLGAALMVLALEDPPLAPSPLVLVVDASASMAAREGKGTRLDLAKERVLPLLERAPEAVLVRAGERPEAFGPAPGIALKEKLLALEAKDRKGDLEAAIALGRRLLKAPVVVATDGPPPPGVEGYVGVGSPRENLGIVAVAAGFLALGNGAGRPLPAQVEVGGKTFRVEVPPRGYARLQGLPKAFSARLLGEDALPLDDEAAFGLRRLGVDYPRLPALERLFRLLDALPGSEVRVRLATPQGTPEGPTLYLAPEGGSPLPVLLTAPHPLLEGVALLGERLPPPPPPKTTPGPGPGGVC</sequence>
<proteinExistence type="predicted"/>
<dbReference type="SUPFAM" id="SSF53300">
    <property type="entry name" value="vWA-like"/>
    <property type="match status" value="1"/>
</dbReference>
<dbReference type="EMBL" id="AIJQ01000003">
    <property type="protein sequence ID" value="EIA39647.1"/>
    <property type="molecule type" value="Genomic_DNA"/>
</dbReference>
<dbReference type="PATRIC" id="fig|456163.3.peg.644"/>
<gene>
    <name evidence="2" type="ORF">RLTM_02871</name>
</gene>
<evidence type="ECO:0000313" key="2">
    <source>
        <dbReference type="EMBL" id="EIA39647.1"/>
    </source>
</evidence>
<accession>H7GEQ0</accession>
<keyword evidence="3" id="KW-1185">Reference proteome</keyword>
<dbReference type="Gene3D" id="3.40.50.410">
    <property type="entry name" value="von Willebrand factor, type A domain"/>
    <property type="match status" value="1"/>
</dbReference>
<feature type="region of interest" description="Disordered" evidence="1">
    <location>
        <begin position="327"/>
        <end position="348"/>
    </location>
</feature>
<dbReference type="Proteomes" id="UP000053186">
    <property type="component" value="Unassembled WGS sequence"/>
</dbReference>
<dbReference type="AlphaFoldDB" id="H7GEQ0"/>
<organism evidence="2 3">
    <name type="scientific">Thermus parvatiensis</name>
    <dbReference type="NCBI Taxonomy" id="456163"/>
    <lineage>
        <taxon>Bacteria</taxon>
        <taxon>Thermotogati</taxon>
        <taxon>Deinococcota</taxon>
        <taxon>Deinococci</taxon>
        <taxon>Thermales</taxon>
        <taxon>Thermaceae</taxon>
        <taxon>Thermus</taxon>
    </lineage>
</organism>
<comment type="caution">
    <text evidence="2">The sequence shown here is derived from an EMBL/GenBank/DDBJ whole genome shotgun (WGS) entry which is preliminary data.</text>
</comment>